<comment type="caution">
    <text evidence="1">The sequence shown here is derived from an EMBL/GenBank/DDBJ whole genome shotgun (WGS) entry which is preliminary data.</text>
</comment>
<proteinExistence type="predicted"/>
<sequence length="122" mass="13994">MVEVSNEVKSGAKRDIRNVIDPSILGKFKQINIDQGITVFVNGIRKKSGEFLDEVAAAIVAIKMYIRSRKKRRLCNQSKGGTQSNGKNLLWFKAWLGEISKEFDLNPYIHKVSARRRSYFLY</sequence>
<organism evidence="1">
    <name type="scientific">Ignisphaera aggregans</name>
    <dbReference type="NCBI Taxonomy" id="334771"/>
    <lineage>
        <taxon>Archaea</taxon>
        <taxon>Thermoproteota</taxon>
        <taxon>Thermoprotei</taxon>
        <taxon>Desulfurococcales</taxon>
        <taxon>Desulfurococcaceae</taxon>
        <taxon>Ignisphaera</taxon>
    </lineage>
</organism>
<evidence type="ECO:0000313" key="1">
    <source>
        <dbReference type="EMBL" id="HEW53001.1"/>
    </source>
</evidence>
<gene>
    <name evidence="1" type="ORF">ENO77_02360</name>
</gene>
<accession>A0A7C2Z8S6</accession>
<reference evidence="1" key="1">
    <citation type="journal article" date="2020" name="mSystems">
        <title>Genome- and Community-Level Interaction Insights into Carbon Utilization and Element Cycling Functions of Hydrothermarchaeota in Hydrothermal Sediment.</title>
        <authorList>
            <person name="Zhou Z."/>
            <person name="Liu Y."/>
            <person name="Xu W."/>
            <person name="Pan J."/>
            <person name="Luo Z.H."/>
            <person name="Li M."/>
        </authorList>
    </citation>
    <scope>NUCLEOTIDE SEQUENCE [LARGE SCALE GENOMIC DNA]</scope>
    <source>
        <strain evidence="1">SpSt-16</strain>
    </source>
</reference>
<dbReference type="EMBL" id="DSGT01000007">
    <property type="protein sequence ID" value="HEW53001.1"/>
    <property type="molecule type" value="Genomic_DNA"/>
</dbReference>
<dbReference type="AlphaFoldDB" id="A0A7C2Z8S6"/>
<name>A0A7C2Z8S6_9CREN</name>
<protein>
    <submittedName>
        <fullName evidence="1">Uncharacterized protein</fullName>
    </submittedName>
</protein>